<keyword evidence="10" id="KW-0004">4Fe-4S</keyword>
<dbReference type="InterPro" id="IPR007197">
    <property type="entry name" value="rSAM"/>
</dbReference>
<keyword evidence="5 10" id="KW-0949">S-adenosyl-L-methionine</keyword>
<dbReference type="Pfam" id="PF04055">
    <property type="entry name" value="Radical_SAM"/>
    <property type="match status" value="1"/>
</dbReference>
<evidence type="ECO:0000259" key="11">
    <source>
        <dbReference type="PROSITE" id="PS51918"/>
    </source>
</evidence>
<comment type="function">
    <text evidence="10">Probably acts as a heme chaperone, transferring heme to an unknown acceptor. Binds one molecule of heme per monomer, possibly covalently. Binds 1 [4Fe-4S] cluster. The cluster is coordinated with 3 cysteines and an exchangeable S-adenosyl-L-methionine.</text>
</comment>
<evidence type="ECO:0000256" key="9">
    <source>
        <dbReference type="ARBA" id="ARBA00023186"/>
    </source>
</evidence>
<dbReference type="InterPro" id="IPR006638">
    <property type="entry name" value="Elp3/MiaA/NifB-like_rSAM"/>
</dbReference>
<keyword evidence="7 10" id="KW-0408">Iron</keyword>
<dbReference type="NCBIfam" id="TIGR00539">
    <property type="entry name" value="hemN_rel"/>
    <property type="match status" value="1"/>
</dbReference>
<keyword evidence="6 10" id="KW-0479">Metal-binding</keyword>
<evidence type="ECO:0000256" key="5">
    <source>
        <dbReference type="ARBA" id="ARBA00022691"/>
    </source>
</evidence>
<dbReference type="Proteomes" id="UP000682951">
    <property type="component" value="Unassembled WGS sequence"/>
</dbReference>
<dbReference type="EMBL" id="JAGSSW010000007">
    <property type="protein sequence ID" value="MBR8464406.1"/>
    <property type="molecule type" value="Genomic_DNA"/>
</dbReference>
<evidence type="ECO:0000313" key="12">
    <source>
        <dbReference type="EMBL" id="MBR8464406.1"/>
    </source>
</evidence>
<accession>A0ABS5HJH8</accession>
<dbReference type="InterPro" id="IPR058240">
    <property type="entry name" value="rSAM_sf"/>
</dbReference>
<name>A0ABS5HJH8_9BACT</name>
<keyword evidence="10" id="KW-0963">Cytoplasm</keyword>
<evidence type="ECO:0000256" key="4">
    <source>
        <dbReference type="ARBA" id="ARBA00022617"/>
    </source>
</evidence>
<sequence length="348" mass="39751">MLLYIHIPFCQSKCPYCAFGSDIGQDSLAEAYFDALLTDLKFHINLLNPNKFKSVFIGGGTPSAVNAKFYEKIFTHISPLCTKATEISCEANPNSATLSWLTQIRDFGVNRISFGAQSFFADKLKLLGRIHNVEQIYKAVLNAKKAGFKNINVDLIYATKLDNKRRLREEVANLAKLKVTHASAYSLTLEENTPFQTRYELKNDSVVLAKFIMKELESIGLKQYEISNFGKTCKHNLGYWQRREYIGVGAYSVGFFNSQRHYAKDNLNSYIAEPTFRQVERLSNYDMKLEQIFMGLRSKVGVKAINLTEQQLKNAELLRKARKLKFKKGRYFANDFLLADEMALFLNG</sequence>
<evidence type="ECO:0000256" key="1">
    <source>
        <dbReference type="ARBA" id="ARBA00001966"/>
    </source>
</evidence>
<gene>
    <name evidence="12" type="ORF">KDD93_07495</name>
</gene>
<dbReference type="Gene3D" id="3.20.20.70">
    <property type="entry name" value="Aldolase class I"/>
    <property type="match status" value="1"/>
</dbReference>
<keyword evidence="13" id="KW-1185">Reference proteome</keyword>
<dbReference type="SMART" id="SM00729">
    <property type="entry name" value="Elp3"/>
    <property type="match status" value="1"/>
</dbReference>
<comment type="cofactor">
    <cofactor evidence="1">
        <name>[4Fe-4S] cluster</name>
        <dbReference type="ChEBI" id="CHEBI:49883"/>
    </cofactor>
</comment>
<feature type="domain" description="Radical SAM core" evidence="11">
    <location>
        <begin position="1"/>
        <end position="222"/>
    </location>
</feature>
<evidence type="ECO:0000256" key="3">
    <source>
        <dbReference type="ARBA" id="ARBA00017228"/>
    </source>
</evidence>
<keyword evidence="8 10" id="KW-0411">Iron-sulfur</keyword>
<dbReference type="SFLD" id="SFLDG01065">
    <property type="entry name" value="anaerobic_coproporphyrinogen-I"/>
    <property type="match status" value="1"/>
</dbReference>
<evidence type="ECO:0000256" key="10">
    <source>
        <dbReference type="RuleBase" id="RU364116"/>
    </source>
</evidence>
<keyword evidence="4 10" id="KW-0349">Heme</keyword>
<comment type="similarity">
    <text evidence="2">Belongs to the anaerobic coproporphyrinogen-III oxidase family. HemW subfamily.</text>
</comment>
<proteinExistence type="inferred from homology"/>
<dbReference type="PANTHER" id="PTHR13932">
    <property type="entry name" value="COPROPORPHYRINIGEN III OXIDASE"/>
    <property type="match status" value="1"/>
</dbReference>
<dbReference type="SFLD" id="SFLDS00029">
    <property type="entry name" value="Radical_SAM"/>
    <property type="match status" value="1"/>
</dbReference>
<dbReference type="SFLD" id="SFLDF00562">
    <property type="entry name" value="HemN-like__clustered_with_heat"/>
    <property type="match status" value="1"/>
</dbReference>
<dbReference type="InterPro" id="IPR034505">
    <property type="entry name" value="Coproporphyrinogen-III_oxidase"/>
</dbReference>
<dbReference type="InterPro" id="IPR004559">
    <property type="entry name" value="HemW-like"/>
</dbReference>
<evidence type="ECO:0000256" key="7">
    <source>
        <dbReference type="ARBA" id="ARBA00023004"/>
    </source>
</evidence>
<evidence type="ECO:0000256" key="6">
    <source>
        <dbReference type="ARBA" id="ARBA00022723"/>
    </source>
</evidence>
<organism evidence="12 13">
    <name type="scientific">Campylobacter anatolicus</name>
    <dbReference type="NCBI Taxonomy" id="2829105"/>
    <lineage>
        <taxon>Bacteria</taxon>
        <taxon>Pseudomonadati</taxon>
        <taxon>Campylobacterota</taxon>
        <taxon>Epsilonproteobacteria</taxon>
        <taxon>Campylobacterales</taxon>
        <taxon>Campylobacteraceae</taxon>
        <taxon>Campylobacter</taxon>
    </lineage>
</organism>
<keyword evidence="9 10" id="KW-0143">Chaperone</keyword>
<dbReference type="RefSeq" id="WP_212142297.1">
    <property type="nucleotide sequence ID" value="NZ_JAGSSW010000007.1"/>
</dbReference>
<evidence type="ECO:0000256" key="2">
    <source>
        <dbReference type="ARBA" id="ARBA00006100"/>
    </source>
</evidence>
<protein>
    <recommendedName>
        <fullName evidence="3 10">Heme chaperone HemW</fullName>
    </recommendedName>
</protein>
<dbReference type="PANTHER" id="PTHR13932:SF5">
    <property type="entry name" value="RADICAL S-ADENOSYL METHIONINE DOMAIN-CONTAINING PROTEIN 1, MITOCHONDRIAL"/>
    <property type="match status" value="1"/>
</dbReference>
<dbReference type="PROSITE" id="PS51918">
    <property type="entry name" value="RADICAL_SAM"/>
    <property type="match status" value="1"/>
</dbReference>
<evidence type="ECO:0000256" key="8">
    <source>
        <dbReference type="ARBA" id="ARBA00023014"/>
    </source>
</evidence>
<dbReference type="InterPro" id="IPR013785">
    <property type="entry name" value="Aldolase_TIM"/>
</dbReference>
<reference evidence="12 13" key="1">
    <citation type="submission" date="2021-04" db="EMBL/GenBank/DDBJ databases">
        <title>Molecular and phenotypic characterization and identification of bacterial isolates recovered from the Anatolian ground squirrels (Spermophilus xanthoprymnus) and which have the potential to form a new species in the Campylobacter genus.</title>
        <authorList>
            <person name="Aydin F."/>
            <person name="Abay S."/>
            <person name="Kayman T."/>
            <person name="Karakaya E."/>
            <person name="Mustak H.K."/>
            <person name="Mustak I.B."/>
            <person name="Bilgin N."/>
            <person name="Duzler A."/>
            <person name="Sahin O."/>
            <person name="Guran O."/>
            <person name="Saticioglu I.B."/>
        </authorList>
    </citation>
    <scope>NUCLEOTIDE SEQUENCE [LARGE SCALE GENOMIC DNA]</scope>
    <source>
        <strain evidence="13">faydin-G24</strain>
    </source>
</reference>
<evidence type="ECO:0000313" key="13">
    <source>
        <dbReference type="Proteomes" id="UP000682951"/>
    </source>
</evidence>
<dbReference type="SUPFAM" id="SSF102114">
    <property type="entry name" value="Radical SAM enzymes"/>
    <property type="match status" value="1"/>
</dbReference>
<comment type="caution">
    <text evidence="12">The sequence shown here is derived from an EMBL/GenBank/DDBJ whole genome shotgun (WGS) entry which is preliminary data.</text>
</comment>
<comment type="subcellular location">
    <subcellularLocation>
        <location evidence="10">Cytoplasm</location>
    </subcellularLocation>
</comment>